<keyword evidence="1" id="KW-0812">Transmembrane</keyword>
<dbReference type="EMBL" id="JAUESC010000380">
    <property type="protein sequence ID" value="KAK0593362.1"/>
    <property type="molecule type" value="Genomic_DNA"/>
</dbReference>
<feature type="transmembrane region" description="Helical" evidence="1">
    <location>
        <begin position="131"/>
        <end position="154"/>
    </location>
</feature>
<protein>
    <submittedName>
        <fullName evidence="2">Uncharacterized protein</fullName>
    </submittedName>
</protein>
<evidence type="ECO:0000256" key="1">
    <source>
        <dbReference type="SAM" id="Phobius"/>
    </source>
</evidence>
<keyword evidence="1" id="KW-0472">Membrane</keyword>
<dbReference type="SUPFAM" id="SSF63748">
    <property type="entry name" value="Tudor/PWWP/MBT"/>
    <property type="match status" value="1"/>
</dbReference>
<reference evidence="2" key="2">
    <citation type="submission" date="2023-06" db="EMBL/GenBank/DDBJ databases">
        <authorList>
            <person name="Swenson N.G."/>
            <person name="Wegrzyn J.L."/>
            <person name="Mcevoy S.L."/>
        </authorList>
    </citation>
    <scope>NUCLEOTIDE SEQUENCE</scope>
    <source>
        <strain evidence="2">NS2018</strain>
        <tissue evidence="2">Leaf</tissue>
    </source>
</reference>
<keyword evidence="3" id="KW-1185">Reference proteome</keyword>
<dbReference type="CDD" id="cd05162">
    <property type="entry name" value="PWWP"/>
    <property type="match status" value="1"/>
</dbReference>
<organism evidence="2 3">
    <name type="scientific">Acer saccharum</name>
    <name type="common">Sugar maple</name>
    <dbReference type="NCBI Taxonomy" id="4024"/>
    <lineage>
        <taxon>Eukaryota</taxon>
        <taxon>Viridiplantae</taxon>
        <taxon>Streptophyta</taxon>
        <taxon>Embryophyta</taxon>
        <taxon>Tracheophyta</taxon>
        <taxon>Spermatophyta</taxon>
        <taxon>Magnoliopsida</taxon>
        <taxon>eudicotyledons</taxon>
        <taxon>Gunneridae</taxon>
        <taxon>Pentapetalae</taxon>
        <taxon>rosids</taxon>
        <taxon>malvids</taxon>
        <taxon>Sapindales</taxon>
        <taxon>Sapindaceae</taxon>
        <taxon>Hippocastanoideae</taxon>
        <taxon>Acereae</taxon>
        <taxon>Acer</taxon>
    </lineage>
</organism>
<name>A0AA39SFG9_ACESA</name>
<accession>A0AA39SFG9</accession>
<proteinExistence type="predicted"/>
<sequence>MGNLRRDLVWARVVYPQKWWPGLLLRTDSLGCFVSFFGFQNSRYFHPSEIGSFEQHFKLHINTCTTSTCPTTNILLDRAFKFLGQNVAFSLKFPDRSRNPRRPSNLFRPPEVLGFVRTVAVLPWVEDDDFVIAVNVLAQITAFAIIIWSIQVIIREWKQIYIQVK</sequence>
<keyword evidence="1" id="KW-1133">Transmembrane helix</keyword>
<evidence type="ECO:0000313" key="2">
    <source>
        <dbReference type="EMBL" id="KAK0593362.1"/>
    </source>
</evidence>
<reference evidence="2" key="1">
    <citation type="journal article" date="2022" name="Plant J.">
        <title>Strategies of tolerance reflected in two North American maple genomes.</title>
        <authorList>
            <person name="McEvoy S.L."/>
            <person name="Sezen U.U."/>
            <person name="Trouern-Trend A."/>
            <person name="McMahon S.M."/>
            <person name="Schaberg P.G."/>
            <person name="Yang J."/>
            <person name="Wegrzyn J.L."/>
            <person name="Swenson N.G."/>
        </authorList>
    </citation>
    <scope>NUCLEOTIDE SEQUENCE</scope>
    <source>
        <strain evidence="2">NS2018</strain>
    </source>
</reference>
<dbReference type="Proteomes" id="UP001168877">
    <property type="component" value="Unassembled WGS sequence"/>
</dbReference>
<dbReference type="AlphaFoldDB" id="A0AA39SFG9"/>
<comment type="caution">
    <text evidence="2">The sequence shown here is derived from an EMBL/GenBank/DDBJ whole genome shotgun (WGS) entry which is preliminary data.</text>
</comment>
<dbReference type="Gene3D" id="2.30.30.140">
    <property type="match status" value="1"/>
</dbReference>
<gene>
    <name evidence="2" type="ORF">LWI29_035403</name>
</gene>
<evidence type="ECO:0000313" key="3">
    <source>
        <dbReference type="Proteomes" id="UP001168877"/>
    </source>
</evidence>